<dbReference type="AlphaFoldDB" id="A0A1V2H6B3"/>
<keyword evidence="2" id="KW-1185">Reference proteome</keyword>
<evidence type="ECO:0008006" key="3">
    <source>
        <dbReference type="Google" id="ProtNLM"/>
    </source>
</evidence>
<gene>
    <name evidence="1" type="ORF">BKE38_08460</name>
</gene>
<organism evidence="1 2">
    <name type="scientific">Teichococcus deserti</name>
    <dbReference type="NCBI Taxonomy" id="1817963"/>
    <lineage>
        <taxon>Bacteria</taxon>
        <taxon>Pseudomonadati</taxon>
        <taxon>Pseudomonadota</taxon>
        <taxon>Alphaproteobacteria</taxon>
        <taxon>Acetobacterales</taxon>
        <taxon>Roseomonadaceae</taxon>
        <taxon>Roseomonas</taxon>
    </lineage>
</organism>
<evidence type="ECO:0000313" key="1">
    <source>
        <dbReference type="EMBL" id="ONG55808.1"/>
    </source>
</evidence>
<reference evidence="1 2" key="1">
    <citation type="submission" date="2016-10" db="EMBL/GenBank/DDBJ databases">
        <title>Draft Genome sequence of Roseomonas sp. strain M3.</title>
        <authorList>
            <person name="Subhash Y."/>
            <person name="Lee S."/>
        </authorList>
    </citation>
    <scope>NUCLEOTIDE SEQUENCE [LARGE SCALE GENOMIC DNA]</scope>
    <source>
        <strain evidence="1 2">M3</strain>
    </source>
</reference>
<accession>A0A1V2H6B3</accession>
<sequence>MTPAPAAAPAAVPVRAQANIPLGVTIVAKSLERGEDAVVVTVIASFDSRATNSVMLANEPTFLRYGEDQRLALRQPSENRDLRIRNGESMEGQLVFPGFLPPETREVTLDFNEGQDASDISAPGLSLRIPLPAAP</sequence>
<evidence type="ECO:0000313" key="2">
    <source>
        <dbReference type="Proteomes" id="UP000188879"/>
    </source>
</evidence>
<name>A0A1V2H6B3_9PROT</name>
<protein>
    <recommendedName>
        <fullName evidence="3">DUF4352 domain-containing protein</fullName>
    </recommendedName>
</protein>
<comment type="caution">
    <text evidence="1">The sequence shown here is derived from an EMBL/GenBank/DDBJ whole genome shotgun (WGS) entry which is preliminary data.</text>
</comment>
<proteinExistence type="predicted"/>
<dbReference type="Proteomes" id="UP000188879">
    <property type="component" value="Unassembled WGS sequence"/>
</dbReference>
<dbReference type="EMBL" id="MLCO01000066">
    <property type="protein sequence ID" value="ONG55808.1"/>
    <property type="molecule type" value="Genomic_DNA"/>
</dbReference>